<dbReference type="SMART" id="SM00849">
    <property type="entry name" value="Lactamase_B"/>
    <property type="match status" value="1"/>
</dbReference>
<dbReference type="InterPro" id="IPR050855">
    <property type="entry name" value="NDM-1-like"/>
</dbReference>
<organism evidence="2 3">
    <name type="scientific">Planococcus kocurii</name>
    <dbReference type="NCBI Taxonomy" id="1374"/>
    <lineage>
        <taxon>Bacteria</taxon>
        <taxon>Bacillati</taxon>
        <taxon>Bacillota</taxon>
        <taxon>Bacilli</taxon>
        <taxon>Bacillales</taxon>
        <taxon>Caryophanaceae</taxon>
        <taxon>Planococcus</taxon>
    </lineage>
</organism>
<evidence type="ECO:0000259" key="1">
    <source>
        <dbReference type="SMART" id="SM00849"/>
    </source>
</evidence>
<evidence type="ECO:0000313" key="2">
    <source>
        <dbReference type="EMBL" id="ALS77948.1"/>
    </source>
</evidence>
<dbReference type="EMBL" id="CP013661">
    <property type="protein sequence ID" value="ALS77948.1"/>
    <property type="molecule type" value="Genomic_DNA"/>
</dbReference>
<feature type="domain" description="Metallo-beta-lactamase" evidence="1">
    <location>
        <begin position="20"/>
        <end position="212"/>
    </location>
</feature>
<dbReference type="PANTHER" id="PTHR42951">
    <property type="entry name" value="METALLO-BETA-LACTAMASE DOMAIN-CONTAINING"/>
    <property type="match status" value="1"/>
</dbReference>
<protein>
    <recommendedName>
        <fullName evidence="1">Metallo-beta-lactamase domain-containing protein</fullName>
    </recommendedName>
</protein>
<accession>A0ABM5WUJ8</accession>
<gene>
    <name evidence="2" type="ORF">AUO94_04495</name>
</gene>
<dbReference type="SUPFAM" id="SSF56281">
    <property type="entry name" value="Metallo-hydrolase/oxidoreductase"/>
    <property type="match status" value="1"/>
</dbReference>
<dbReference type="CDD" id="cd07721">
    <property type="entry name" value="yflN-like_MBL-fold"/>
    <property type="match status" value="1"/>
</dbReference>
<dbReference type="PANTHER" id="PTHR42951:SF9">
    <property type="entry name" value="METAL-DEPENDENT HYDROLASE"/>
    <property type="match status" value="1"/>
</dbReference>
<dbReference type="Proteomes" id="UP000065533">
    <property type="component" value="Chromosome"/>
</dbReference>
<dbReference type="InterPro" id="IPR001279">
    <property type="entry name" value="Metallo-B-lactamas"/>
</dbReference>
<proteinExistence type="predicted"/>
<dbReference type="InterPro" id="IPR036866">
    <property type="entry name" value="RibonucZ/Hydroxyglut_hydro"/>
</dbReference>
<name>A0ABM5WUJ8_9BACL</name>
<evidence type="ECO:0000313" key="3">
    <source>
        <dbReference type="Proteomes" id="UP000065533"/>
    </source>
</evidence>
<sequence length="239" mass="26235">MQMTKKGPIYQLTFMPRFFPINCYVVDEGKELTLIDAALGFTAKQILLSIKVMKKPLTQIVITHAHIDHLGALDAIKQEWPDVVVSMSSRDARLLAGDTSLLSGEPNLPIKGGIPKTIKTPPDRLLEEGDRIGSLEVISTPGHTPGSISLIDTRNRFLVAGDAFQTRGGIAVSGTVKILFPFPAFATWDKQVALESAHKIRQLTPQLLAVGHGQMIEKPLEAINLAILESEKNLYYKET</sequence>
<keyword evidence="3" id="KW-1185">Reference proteome</keyword>
<dbReference type="RefSeq" id="WP_058384619.1">
    <property type="nucleotide sequence ID" value="NZ_CP013661.2"/>
</dbReference>
<dbReference type="Pfam" id="PF00753">
    <property type="entry name" value="Lactamase_B"/>
    <property type="match status" value="1"/>
</dbReference>
<dbReference type="Gene3D" id="3.60.15.10">
    <property type="entry name" value="Ribonuclease Z/Hydroxyacylglutathione hydrolase-like"/>
    <property type="match status" value="1"/>
</dbReference>
<reference evidence="2" key="1">
    <citation type="submission" date="2016-01" db="EMBL/GenBank/DDBJ databases">
        <title>Complete genome of Planococcus kocurri type strain.</title>
        <authorList>
            <person name="See-Too W.S."/>
        </authorList>
    </citation>
    <scope>NUCLEOTIDE SEQUENCE [LARGE SCALE GENOMIC DNA]</scope>
    <source>
        <strain evidence="2">ATCC 43650</strain>
    </source>
</reference>